<dbReference type="Gene3D" id="1.25.40.10">
    <property type="entry name" value="Tetratricopeptide repeat domain"/>
    <property type="match status" value="1"/>
</dbReference>
<dbReference type="InterPro" id="IPR011990">
    <property type="entry name" value="TPR-like_helical_dom_sf"/>
</dbReference>
<evidence type="ECO:0000313" key="2">
    <source>
        <dbReference type="Proteomes" id="UP000779900"/>
    </source>
</evidence>
<sequence length="451" mass="49628">MRTMLATLLGLALVTSSDGCNRRAPAGSPWTRWGIAKPTTGPDAEAKLTEAHRLFYVQKFDSAASLYRELVESFPQSAEAHLGLSLACRYLGQRDTALTEARVAFGLDSEAVGVLLNYANLMLPMRTGPLADMSDSARYAESERCLLKAAASNHPFNAHAHIELWASYMGQGRLTDARRQAAELGRKHYYAQPLLDFAHNLLAGLDTNAILFTSGDNDTYPLWVLQNSGAPFRPDVTVANLSLLNIRSVVRMMRDSLGLPLSFTDKEIDSLAPRLGATGLELPAHQVIENLLALKPGAGRPVYFAATVKSEITDRYADRLVLEGLVNRVTESGSAAPVPVDRISENLTQRYRLDWPEPLPPWPQNMSPLTRKVAPLAANYANAYARLASLYDSLGRQADAANAWPEAVAWMKRSGKDDAVRSLVEEWNRCLPDDARARKMKAELEKNVKAQ</sequence>
<accession>A0A938BUE3</accession>
<evidence type="ECO:0000313" key="1">
    <source>
        <dbReference type="EMBL" id="MBM3331858.1"/>
    </source>
</evidence>
<dbReference type="EMBL" id="VGIR01000047">
    <property type="protein sequence ID" value="MBM3331858.1"/>
    <property type="molecule type" value="Genomic_DNA"/>
</dbReference>
<dbReference type="Proteomes" id="UP000779900">
    <property type="component" value="Unassembled WGS sequence"/>
</dbReference>
<proteinExistence type="predicted"/>
<dbReference type="SUPFAM" id="SSF48452">
    <property type="entry name" value="TPR-like"/>
    <property type="match status" value="1"/>
</dbReference>
<gene>
    <name evidence="1" type="ORF">FJY68_08415</name>
</gene>
<organism evidence="1 2">
    <name type="scientific">candidate division WOR-3 bacterium</name>
    <dbReference type="NCBI Taxonomy" id="2052148"/>
    <lineage>
        <taxon>Bacteria</taxon>
        <taxon>Bacteria division WOR-3</taxon>
    </lineage>
</organism>
<reference evidence="1" key="1">
    <citation type="submission" date="2019-03" db="EMBL/GenBank/DDBJ databases">
        <title>Lake Tanganyika Metagenome-Assembled Genomes (MAGs).</title>
        <authorList>
            <person name="Tran P."/>
        </authorList>
    </citation>
    <scope>NUCLEOTIDE SEQUENCE</scope>
    <source>
        <strain evidence="1">K_DeepCast_150m_m2_040</strain>
    </source>
</reference>
<protein>
    <submittedName>
        <fullName evidence="1">Tetratricopeptide repeat protein</fullName>
    </submittedName>
</protein>
<name>A0A938BUE3_UNCW3</name>
<comment type="caution">
    <text evidence="1">The sequence shown here is derived from an EMBL/GenBank/DDBJ whole genome shotgun (WGS) entry which is preliminary data.</text>
</comment>
<dbReference type="AlphaFoldDB" id="A0A938BUE3"/>